<keyword evidence="5 6" id="KW-0472">Membrane</keyword>
<evidence type="ECO:0000259" key="8">
    <source>
        <dbReference type="Pfam" id="PF05140"/>
    </source>
</evidence>
<feature type="transmembrane region" description="Helical" evidence="6">
    <location>
        <begin position="600"/>
        <end position="620"/>
    </location>
</feature>
<dbReference type="InterPro" id="IPR045062">
    <property type="entry name" value="Cyt_c_biogenesis_CcsA/CcmC"/>
</dbReference>
<evidence type="ECO:0000259" key="7">
    <source>
        <dbReference type="Pfam" id="PF01578"/>
    </source>
</evidence>
<evidence type="ECO:0000256" key="2">
    <source>
        <dbReference type="ARBA" id="ARBA00022692"/>
    </source>
</evidence>
<feature type="domain" description="ResB-like" evidence="8">
    <location>
        <begin position="214"/>
        <end position="286"/>
    </location>
</feature>
<dbReference type="PANTHER" id="PTHR30071">
    <property type="entry name" value="HEME EXPORTER PROTEIN C"/>
    <property type="match status" value="1"/>
</dbReference>
<feature type="transmembrane region" description="Helical" evidence="6">
    <location>
        <begin position="76"/>
        <end position="95"/>
    </location>
</feature>
<feature type="domain" description="Cytochrome c assembly protein" evidence="7">
    <location>
        <begin position="658"/>
        <end position="862"/>
    </location>
</feature>
<evidence type="ECO:0000256" key="1">
    <source>
        <dbReference type="ARBA" id="ARBA00004141"/>
    </source>
</evidence>
<dbReference type="Proteomes" id="UP000052237">
    <property type="component" value="Unassembled WGS sequence"/>
</dbReference>
<proteinExistence type="predicted"/>
<dbReference type="GO" id="GO:0020037">
    <property type="term" value="F:heme binding"/>
    <property type="evidence" value="ECO:0007669"/>
    <property type="project" value="InterPro"/>
</dbReference>
<name>A0A0S4R7L1_CAMHY</name>
<evidence type="ECO:0000256" key="4">
    <source>
        <dbReference type="ARBA" id="ARBA00022989"/>
    </source>
</evidence>
<dbReference type="GO" id="GO:0017004">
    <property type="term" value="P:cytochrome complex assembly"/>
    <property type="evidence" value="ECO:0007669"/>
    <property type="project" value="UniProtKB-KW"/>
</dbReference>
<dbReference type="EMBL" id="FAVB01000001">
    <property type="protein sequence ID" value="CUU69834.1"/>
    <property type="molecule type" value="Genomic_DNA"/>
</dbReference>
<feature type="transmembrane region" description="Helical" evidence="6">
    <location>
        <begin position="46"/>
        <end position="69"/>
    </location>
</feature>
<feature type="transmembrane region" description="Helical" evidence="6">
    <location>
        <begin position="833"/>
        <end position="853"/>
    </location>
</feature>
<evidence type="ECO:0000256" key="3">
    <source>
        <dbReference type="ARBA" id="ARBA00022748"/>
    </source>
</evidence>
<feature type="transmembrane region" description="Helical" evidence="6">
    <location>
        <begin position="664"/>
        <end position="680"/>
    </location>
</feature>
<dbReference type="Pfam" id="PF01578">
    <property type="entry name" value="Cytochrom_C_asm"/>
    <property type="match status" value="1"/>
</dbReference>
<feature type="transmembrane region" description="Helical" evidence="6">
    <location>
        <begin position="12"/>
        <end position="34"/>
    </location>
</feature>
<feature type="transmembrane region" description="Helical" evidence="6">
    <location>
        <begin position="726"/>
        <end position="752"/>
    </location>
</feature>
<feature type="transmembrane region" description="Helical" evidence="6">
    <location>
        <begin position="773"/>
        <end position="794"/>
    </location>
</feature>
<dbReference type="GO" id="GO:0005886">
    <property type="term" value="C:plasma membrane"/>
    <property type="evidence" value="ECO:0007669"/>
    <property type="project" value="TreeGrafter"/>
</dbReference>
<accession>A0A0S4R7L1</accession>
<feature type="transmembrane region" description="Helical" evidence="6">
    <location>
        <begin position="873"/>
        <end position="892"/>
    </location>
</feature>
<feature type="transmembrane region" description="Helical" evidence="6">
    <location>
        <begin position="687"/>
        <end position="706"/>
    </location>
</feature>
<gene>
    <name evidence="9" type="ORF">ERS686654_00192</name>
</gene>
<reference evidence="9 10" key="1">
    <citation type="submission" date="2015-11" db="EMBL/GenBank/DDBJ databases">
        <authorList>
            <consortium name="Pathogen Informatics"/>
        </authorList>
    </citation>
    <scope>NUCLEOTIDE SEQUENCE [LARGE SCALE GENOMIC DNA]</scope>
    <source>
        <strain evidence="9 10">006A-0059</strain>
    </source>
</reference>
<evidence type="ECO:0000256" key="5">
    <source>
        <dbReference type="ARBA" id="ARBA00023136"/>
    </source>
</evidence>
<keyword evidence="4 6" id="KW-1133">Transmembrane helix</keyword>
<comment type="subcellular location">
    <subcellularLocation>
        <location evidence="1">Membrane</location>
        <topology evidence="1">Multi-pass membrane protein</topology>
    </subcellularLocation>
</comment>
<comment type="caution">
    <text evidence="9">The sequence shown here is derived from an EMBL/GenBank/DDBJ whole genome shotgun (WGS) entry which is preliminary data.</text>
</comment>
<evidence type="ECO:0000313" key="10">
    <source>
        <dbReference type="Proteomes" id="UP000052237"/>
    </source>
</evidence>
<organism evidence="9 10">
    <name type="scientific">Campylobacter hyointestinalis subsp. hyointestinalis</name>
    <dbReference type="NCBI Taxonomy" id="91352"/>
    <lineage>
        <taxon>Bacteria</taxon>
        <taxon>Pseudomonadati</taxon>
        <taxon>Campylobacterota</taxon>
        <taxon>Epsilonproteobacteria</taxon>
        <taxon>Campylobacterales</taxon>
        <taxon>Campylobacteraceae</taxon>
        <taxon>Campylobacter</taxon>
    </lineage>
</organism>
<dbReference type="RefSeq" id="WP_196479766.1">
    <property type="nucleotide sequence ID" value="NZ_FAVB01000001.1"/>
</dbReference>
<feature type="transmembrane region" description="Helical" evidence="6">
    <location>
        <begin position="632"/>
        <end position="652"/>
    </location>
</feature>
<dbReference type="InterPro" id="IPR007816">
    <property type="entry name" value="ResB-like_domain"/>
</dbReference>
<dbReference type="Pfam" id="PF05140">
    <property type="entry name" value="ResB"/>
    <property type="match status" value="1"/>
</dbReference>
<feature type="transmembrane region" description="Helical" evidence="6">
    <location>
        <begin position="809"/>
        <end position="826"/>
    </location>
</feature>
<protein>
    <submittedName>
        <fullName evidence="9">NAD(FAD)-utilizing dehydrogenase</fullName>
    </submittedName>
</protein>
<evidence type="ECO:0000313" key="9">
    <source>
        <dbReference type="EMBL" id="CUU69834.1"/>
    </source>
</evidence>
<evidence type="ECO:0000256" key="6">
    <source>
        <dbReference type="SAM" id="Phobius"/>
    </source>
</evidence>
<keyword evidence="3" id="KW-0201">Cytochrome c-type biogenesis</keyword>
<sequence>MEVILNLKKILISYKFILFLLFLLGLGAGVATFLESIYDTQTAQILVYNALWYEILMFVLSLCLTLVIIHTKMWKHFGAFVLHLAFIVIIIGAFLTRHFGFEGILHIREGNSENEMLSVKPYFQIKSTNDTFIYPLNLSKLGDNYFSFTKEINSKKLTINFSAYEPAESKNERSTLVVEAYFDKEEPKTIDIKGGPGWFGEPHIVDLNGENIELSWGSKLIELPFSIKLVDFKLERYPGSMSPSSYASDIEILDKNKEKTLDYKIFMNNPLSFEGYKFFQSSYDTDEMGTILEVNKDPGKWSTYLGYLLLCVGFIGNFFTKQSRFLKLIKFVKTAQVAILTPFILFAFLSTDLKADAKDLEQFKQNTANHATNNFSMLLVQDYMGRIKPISTEAHEIINKISMQNSLFGLSPEQIILGMSTNPALWQDLEIIKIKNKEIKRLLNLPDDKNFVSFKFMFDENGYYKLSKEVDRANEKAVSKRTTFDNEIIKFDERLNIAYLTFKGIFFKFIPIPDDEENKWISPNDAFSDDRISIETKSILNDYFTGLQEGIANNEWQNANEALSKLQEYQKVTSKNILPSDMQIHIEVIYNHLSIFKNLVYFYLILGLFSLFVGLVSIFLSKHSSNLERLIFAIFVFGFLFHTLGLALRWYISGHAPWSDSYESMIYIGWSAALAGVVVFRRSMLTLAASSLLAAIVMLVAHMSFVNPQITNLVPVLKSYWLTVHVSVITASYGFLGLGSLLGIIALVLMIFKNDKNKKELNFQISRIAAIDEICLIIGISMLTVGNFFGGIWANESWGRYWGWDSKETWSFVSIIVYAIVLHLRFIKVFNNVYTFLVASVFAYLSIVMTYFGVNFYLTGMHSYAATGEAPQIPNFVYFILISLVLISILGFRGRGIKSI</sequence>
<dbReference type="PANTHER" id="PTHR30071:SF1">
    <property type="entry name" value="CYTOCHROME B_B6 PROTEIN-RELATED"/>
    <property type="match status" value="1"/>
</dbReference>
<keyword evidence="2 6" id="KW-0812">Transmembrane</keyword>
<keyword evidence="10" id="KW-1185">Reference proteome</keyword>
<dbReference type="AlphaFoldDB" id="A0A0S4R7L1"/>
<dbReference type="InterPro" id="IPR002541">
    <property type="entry name" value="Cyt_c_assembly"/>
</dbReference>